<dbReference type="PATRIC" id="fig|520762.4.peg.889"/>
<dbReference type="HAMAP" id="MF_00073">
    <property type="entry name" value="NusB"/>
    <property type="match status" value="1"/>
</dbReference>
<dbReference type="InterPro" id="IPR011605">
    <property type="entry name" value="NusB_fam"/>
</dbReference>
<evidence type="ECO:0000313" key="9">
    <source>
        <dbReference type="Proteomes" id="UP000070456"/>
    </source>
</evidence>
<evidence type="ECO:0000313" key="8">
    <source>
        <dbReference type="EMBL" id="KXG76802.1"/>
    </source>
</evidence>
<accession>A0A140L8C7</accession>
<dbReference type="Pfam" id="PF01029">
    <property type="entry name" value="NusB"/>
    <property type="match status" value="1"/>
</dbReference>
<dbReference type="PANTHER" id="PTHR11078:SF3">
    <property type="entry name" value="ANTITERMINATION NUSB DOMAIN-CONTAINING PROTEIN"/>
    <property type="match status" value="1"/>
</dbReference>
<evidence type="ECO:0000256" key="5">
    <source>
        <dbReference type="ARBA" id="ARBA00023163"/>
    </source>
</evidence>
<dbReference type="RefSeq" id="WP_068555172.1">
    <property type="nucleotide sequence ID" value="NZ_LOEE01000021.1"/>
</dbReference>
<keyword evidence="3 6" id="KW-0694">RNA-binding</keyword>
<proteinExistence type="inferred from homology"/>
<keyword evidence="4 6" id="KW-0805">Transcription regulation</keyword>
<dbReference type="InterPro" id="IPR006027">
    <property type="entry name" value="NusB_RsmB_TIM44"/>
</dbReference>
<dbReference type="EMBL" id="LOEE01000021">
    <property type="protein sequence ID" value="KXG76802.1"/>
    <property type="molecule type" value="Genomic_DNA"/>
</dbReference>
<evidence type="ECO:0000256" key="4">
    <source>
        <dbReference type="ARBA" id="ARBA00023015"/>
    </source>
</evidence>
<evidence type="ECO:0000256" key="1">
    <source>
        <dbReference type="ARBA" id="ARBA00005952"/>
    </source>
</evidence>
<gene>
    <name evidence="6" type="primary">nusB</name>
    <name evidence="8" type="ORF">AN619_07940</name>
</gene>
<evidence type="ECO:0000259" key="7">
    <source>
        <dbReference type="Pfam" id="PF01029"/>
    </source>
</evidence>
<evidence type="ECO:0000256" key="2">
    <source>
        <dbReference type="ARBA" id="ARBA00022814"/>
    </source>
</evidence>
<dbReference type="OrthoDB" id="9811381at2"/>
<dbReference type="PANTHER" id="PTHR11078">
    <property type="entry name" value="N UTILIZATION SUBSTANCE PROTEIN B-RELATED"/>
    <property type="match status" value="1"/>
</dbReference>
<dbReference type="AlphaFoldDB" id="A0A140L8C7"/>
<dbReference type="GO" id="GO:0031564">
    <property type="term" value="P:transcription antitermination"/>
    <property type="evidence" value="ECO:0007669"/>
    <property type="project" value="UniProtKB-KW"/>
</dbReference>
<dbReference type="GO" id="GO:0003723">
    <property type="term" value="F:RNA binding"/>
    <property type="evidence" value="ECO:0007669"/>
    <property type="project" value="UniProtKB-UniRule"/>
</dbReference>
<comment type="function">
    <text evidence="6">Involved in transcription antitermination. Required for transcription of ribosomal RNA (rRNA) genes. Binds specifically to the boxA antiterminator sequence of the ribosomal RNA (rrn) operons.</text>
</comment>
<sequence>MSRKLAREMTMKLIYQMDIQGDFSEEIIDRFIGELPDDEQQNTYIRDVAGKYLEHKAAIDQKIEQHAFEWKLDRMPKVDAAILRLAVAEIFYREDIPESVAINEAVELAKKYSTDHSGSFINGILGSLVEKK</sequence>
<reference evidence="8 9" key="1">
    <citation type="submission" date="2015-12" db="EMBL/GenBank/DDBJ databases">
        <title>Draft genome sequence of the thermoanaerobe Thermotalea metallivorans, an isolate from the runoff channel of the Great Artesian Basin, Australia.</title>
        <authorList>
            <person name="Patel B.K."/>
        </authorList>
    </citation>
    <scope>NUCLEOTIDE SEQUENCE [LARGE SCALE GENOMIC DNA]</scope>
    <source>
        <strain evidence="8 9">B2-1</strain>
    </source>
</reference>
<keyword evidence="9" id="KW-1185">Reference proteome</keyword>
<dbReference type="NCBIfam" id="TIGR01951">
    <property type="entry name" value="nusB"/>
    <property type="match status" value="1"/>
</dbReference>
<comment type="caution">
    <text evidence="8">The sequence shown here is derived from an EMBL/GenBank/DDBJ whole genome shotgun (WGS) entry which is preliminary data.</text>
</comment>
<evidence type="ECO:0000256" key="6">
    <source>
        <dbReference type="HAMAP-Rule" id="MF_00073"/>
    </source>
</evidence>
<dbReference type="Gene3D" id="1.10.940.10">
    <property type="entry name" value="NusB-like"/>
    <property type="match status" value="1"/>
</dbReference>
<comment type="similarity">
    <text evidence="1 6">Belongs to the NusB family.</text>
</comment>
<keyword evidence="5 6" id="KW-0804">Transcription</keyword>
<dbReference type="InterPro" id="IPR035926">
    <property type="entry name" value="NusB-like_sf"/>
</dbReference>
<dbReference type="GO" id="GO:0005829">
    <property type="term" value="C:cytosol"/>
    <property type="evidence" value="ECO:0007669"/>
    <property type="project" value="TreeGrafter"/>
</dbReference>
<keyword evidence="2 6" id="KW-0889">Transcription antitermination</keyword>
<organism evidence="8 9">
    <name type="scientific">Thermotalea metallivorans</name>
    <dbReference type="NCBI Taxonomy" id="520762"/>
    <lineage>
        <taxon>Bacteria</taxon>
        <taxon>Bacillati</taxon>
        <taxon>Bacillota</taxon>
        <taxon>Clostridia</taxon>
        <taxon>Peptostreptococcales</taxon>
        <taxon>Thermotaleaceae</taxon>
        <taxon>Thermotalea</taxon>
    </lineage>
</organism>
<feature type="domain" description="NusB/RsmB/TIM44" evidence="7">
    <location>
        <begin position="6"/>
        <end position="128"/>
    </location>
</feature>
<protein>
    <recommendedName>
        <fullName evidence="6">Transcription antitermination protein NusB</fullName>
    </recommendedName>
    <alternativeName>
        <fullName evidence="6">Antitermination factor NusB</fullName>
    </alternativeName>
</protein>
<dbReference type="GO" id="GO:0006353">
    <property type="term" value="P:DNA-templated transcription termination"/>
    <property type="evidence" value="ECO:0007669"/>
    <property type="project" value="UniProtKB-UniRule"/>
</dbReference>
<evidence type="ECO:0000256" key="3">
    <source>
        <dbReference type="ARBA" id="ARBA00022884"/>
    </source>
</evidence>
<dbReference type="STRING" id="520762.AN619_07940"/>
<name>A0A140L8C7_9FIRM</name>
<dbReference type="SUPFAM" id="SSF48013">
    <property type="entry name" value="NusB-like"/>
    <property type="match status" value="1"/>
</dbReference>
<dbReference type="Proteomes" id="UP000070456">
    <property type="component" value="Unassembled WGS sequence"/>
</dbReference>